<sequence length="731" mass="84514">MELEPNNSILFREKIQRLSVVELYQILEESKSAIEIQESKQDQHLARLEWLRLRLMIYNDKSCEENLQEFEDLYQNLVSSEPENEEEAIPLKYKAEFLNLFLNIFMSKGGYTRCQLIMKIFKDLFDANPTDDFVAFKYYSAYLSVGTKYMTLSAKTPDEYIGIISEDISARDFPEQVATDLDFSQKFMIADFYISRNTTKWISVCDELLDICKSTKLLVYMRDLVLHNVDNFGKTDKGLKDRAELMISLVEQELKTHPESELAESQIALNLVKMMQMLDKKETERLIESAKALESLLSHHKLEKWSTLYYQIACCMYSFILDPDSVDQGKIFSFSRDVEKLVDESTYETNYYSLESFGVFAFFEEAMGVQVNYKVSKKYADTINKDKLTFISFMGSFSIIKDVCLKPYVETALEYCEELGIDKLHLFKVNLDFVNNYLALLLPGVSKPEEVLSNFDSLAELYEENRNTMIDEKLEMIYSMQLSLAEGLNYTDKYVTIAQKFLATKKIVTESFDSIYVNTINILLNRKDFQLANKVCNDFLNYAKKEGENTKSYHKALSKKLACSMVLNNGQEYLEFSQNYEQITKTVYGANSIEHAHAIKCLAQGKVKMRQYQEAYQSYLNCYDIYKAKFGSEVNSESSTVLTNIAMIKSYWREFEDAENLIKKAKEIEEKYAIIKNGEARINQEKQKAAQEGKLKIGNIYLSKTKVAVTLIGIGLATFGSIYYIKSKKSK</sequence>
<dbReference type="Gene3D" id="1.25.40.10">
    <property type="entry name" value="Tetratricopeptide repeat domain"/>
    <property type="match status" value="1"/>
</dbReference>
<keyword evidence="3" id="KW-1185">Reference proteome</keyword>
<dbReference type="Proteomes" id="UP001295684">
    <property type="component" value="Unassembled WGS sequence"/>
</dbReference>
<accession>A0AAD2DCJ4</accession>
<proteinExistence type="predicted"/>
<keyword evidence="1" id="KW-0812">Transmembrane</keyword>
<reference evidence="2" key="1">
    <citation type="submission" date="2023-07" db="EMBL/GenBank/DDBJ databases">
        <authorList>
            <consortium name="AG Swart"/>
            <person name="Singh M."/>
            <person name="Singh A."/>
            <person name="Seah K."/>
            <person name="Emmerich C."/>
        </authorList>
    </citation>
    <scope>NUCLEOTIDE SEQUENCE</scope>
    <source>
        <strain evidence="2">DP1</strain>
    </source>
</reference>
<gene>
    <name evidence="2" type="ORF">ECRASSUSDP1_LOCUS29362</name>
</gene>
<feature type="transmembrane region" description="Helical" evidence="1">
    <location>
        <begin position="707"/>
        <end position="725"/>
    </location>
</feature>
<evidence type="ECO:0000313" key="3">
    <source>
        <dbReference type="Proteomes" id="UP001295684"/>
    </source>
</evidence>
<evidence type="ECO:0000256" key="1">
    <source>
        <dbReference type="SAM" id="Phobius"/>
    </source>
</evidence>
<comment type="caution">
    <text evidence="2">The sequence shown here is derived from an EMBL/GenBank/DDBJ whole genome shotgun (WGS) entry which is preliminary data.</text>
</comment>
<dbReference type="EMBL" id="CAMPGE010030218">
    <property type="protein sequence ID" value="CAI2387728.1"/>
    <property type="molecule type" value="Genomic_DNA"/>
</dbReference>
<protein>
    <submittedName>
        <fullName evidence="2">Uncharacterized protein</fullName>
    </submittedName>
</protein>
<name>A0AAD2DCJ4_EUPCR</name>
<dbReference type="SUPFAM" id="SSF48452">
    <property type="entry name" value="TPR-like"/>
    <property type="match status" value="1"/>
</dbReference>
<organism evidence="2 3">
    <name type="scientific">Euplotes crassus</name>
    <dbReference type="NCBI Taxonomy" id="5936"/>
    <lineage>
        <taxon>Eukaryota</taxon>
        <taxon>Sar</taxon>
        <taxon>Alveolata</taxon>
        <taxon>Ciliophora</taxon>
        <taxon>Intramacronucleata</taxon>
        <taxon>Spirotrichea</taxon>
        <taxon>Hypotrichia</taxon>
        <taxon>Euplotida</taxon>
        <taxon>Euplotidae</taxon>
        <taxon>Moneuplotes</taxon>
    </lineage>
</organism>
<evidence type="ECO:0000313" key="2">
    <source>
        <dbReference type="EMBL" id="CAI2387728.1"/>
    </source>
</evidence>
<keyword evidence="1" id="KW-0472">Membrane</keyword>
<dbReference type="AlphaFoldDB" id="A0AAD2DCJ4"/>
<keyword evidence="1" id="KW-1133">Transmembrane helix</keyword>
<dbReference type="InterPro" id="IPR011990">
    <property type="entry name" value="TPR-like_helical_dom_sf"/>
</dbReference>